<evidence type="ECO:0000256" key="4">
    <source>
        <dbReference type="ARBA" id="ARBA00022763"/>
    </source>
</evidence>
<dbReference type="InterPro" id="IPR036678">
    <property type="entry name" value="MutS_con_dom_sf"/>
</dbReference>
<keyword evidence="5" id="KW-0067">ATP-binding</keyword>
<dbReference type="GO" id="GO:0005524">
    <property type="term" value="F:ATP binding"/>
    <property type="evidence" value="ECO:0007669"/>
    <property type="project" value="UniProtKB-KW"/>
</dbReference>
<dbReference type="SUPFAM" id="SSF55271">
    <property type="entry name" value="DNA repair protein MutS, domain I"/>
    <property type="match status" value="1"/>
</dbReference>
<comment type="caution">
    <text evidence="11">The sequence shown here is derived from an EMBL/GenBank/DDBJ whole genome shotgun (WGS) entry which is preliminary data.</text>
</comment>
<accession>A0A7C5LT52</accession>
<dbReference type="GO" id="GO:0140664">
    <property type="term" value="F:ATP-dependent DNA damage sensor activity"/>
    <property type="evidence" value="ECO:0007669"/>
    <property type="project" value="InterPro"/>
</dbReference>
<feature type="domain" description="DNA mismatch repair protein MutS connector" evidence="10">
    <location>
        <begin position="146"/>
        <end position="269"/>
    </location>
</feature>
<dbReference type="Gene3D" id="6.10.140.80">
    <property type="match status" value="1"/>
</dbReference>
<dbReference type="EMBL" id="DRMJ01000356">
    <property type="protein sequence ID" value="HHL43317.1"/>
    <property type="molecule type" value="Genomic_DNA"/>
</dbReference>
<evidence type="ECO:0000259" key="10">
    <source>
        <dbReference type="Pfam" id="PF05188"/>
    </source>
</evidence>
<evidence type="ECO:0000259" key="9">
    <source>
        <dbReference type="Pfam" id="PF01624"/>
    </source>
</evidence>
<dbReference type="Pfam" id="PF05188">
    <property type="entry name" value="MutS_II"/>
    <property type="match status" value="1"/>
</dbReference>
<dbReference type="Gene3D" id="3.40.1170.10">
    <property type="entry name" value="DNA repair protein MutS, domain I"/>
    <property type="match status" value="1"/>
</dbReference>
<dbReference type="InterPro" id="IPR007860">
    <property type="entry name" value="DNA_mmatch_repair_MutS_con_dom"/>
</dbReference>
<evidence type="ECO:0000256" key="6">
    <source>
        <dbReference type="ARBA" id="ARBA00023125"/>
    </source>
</evidence>
<dbReference type="Gene3D" id="3.30.420.110">
    <property type="entry name" value="MutS, connector domain"/>
    <property type="match status" value="1"/>
</dbReference>
<dbReference type="PANTHER" id="PTHR11361">
    <property type="entry name" value="DNA MISMATCH REPAIR PROTEIN MUTS FAMILY MEMBER"/>
    <property type="match status" value="1"/>
</dbReference>
<comment type="similarity">
    <text evidence="1">Belongs to the DNA mismatch repair MutS family.</text>
</comment>
<dbReference type="FunFam" id="3.40.1170.10:FF:000001">
    <property type="entry name" value="DNA mismatch repair protein MutS"/>
    <property type="match status" value="1"/>
</dbReference>
<dbReference type="InterPro" id="IPR007695">
    <property type="entry name" value="DNA_mismatch_repair_MutS-lik_N"/>
</dbReference>
<dbReference type="Pfam" id="PF01624">
    <property type="entry name" value="MutS_I"/>
    <property type="match status" value="1"/>
</dbReference>
<comment type="function">
    <text evidence="8">This protein is involved in the repair of mismatches in DNA. It is possible that it carries out the mismatch recognition step. This protein has a weak ATPase activity.</text>
</comment>
<evidence type="ECO:0000256" key="2">
    <source>
        <dbReference type="ARBA" id="ARBA00021982"/>
    </source>
</evidence>
<name>A0A7C5LT52_9PROT</name>
<sequence>MNKPSDIKPTTKAKSAVKLTPMMAQYLQIKREAGDDVILFYRMGDFYEMFFEDAVKAAQALDIALTKRGKHDGADIPMCGVPVHSSETYLQKLIKKGFRVAVCEQTEDPAEAKKRGYKAVVRREIVRVVTPGTLTEDTLLDARRANTIMCIARSRAGQYAISWADISDGSFQLCAVDEAALGAEIAAIVPRELVLSESLYQDADFRTVLEDCQAALTPIPNAKFDGRAAERQLKTHFGAATLEGFGDFSAPEISAAGAMLDYLELTQAGRPVALSPPRQRASSGFMSIDPATRQSLEIERTQTGSRKGSLLSVIDRTLTGPGARLL</sequence>
<reference evidence="11" key="1">
    <citation type="journal article" date="2020" name="mSystems">
        <title>Genome- and Community-Level Interaction Insights into Carbon Utilization and Element Cycling Functions of Hydrothermarchaeota in Hydrothermal Sediment.</title>
        <authorList>
            <person name="Zhou Z."/>
            <person name="Liu Y."/>
            <person name="Xu W."/>
            <person name="Pan J."/>
            <person name="Luo Z.H."/>
            <person name="Li M."/>
        </authorList>
    </citation>
    <scope>NUCLEOTIDE SEQUENCE [LARGE SCALE GENOMIC DNA]</scope>
    <source>
        <strain evidence="11">HyVt-485</strain>
    </source>
</reference>
<dbReference type="Proteomes" id="UP000885830">
    <property type="component" value="Unassembled WGS sequence"/>
</dbReference>
<keyword evidence="6" id="KW-0238">DNA-binding</keyword>
<evidence type="ECO:0000256" key="5">
    <source>
        <dbReference type="ARBA" id="ARBA00022840"/>
    </source>
</evidence>
<dbReference type="SUPFAM" id="SSF53150">
    <property type="entry name" value="DNA repair protein MutS, domain II"/>
    <property type="match status" value="1"/>
</dbReference>
<evidence type="ECO:0000313" key="11">
    <source>
        <dbReference type="EMBL" id="HHL43317.1"/>
    </source>
</evidence>
<dbReference type="GO" id="GO:0005829">
    <property type="term" value="C:cytosol"/>
    <property type="evidence" value="ECO:0007669"/>
    <property type="project" value="TreeGrafter"/>
</dbReference>
<organism evidence="11">
    <name type="scientific">Hellea balneolensis</name>
    <dbReference type="NCBI Taxonomy" id="287478"/>
    <lineage>
        <taxon>Bacteria</taxon>
        <taxon>Pseudomonadati</taxon>
        <taxon>Pseudomonadota</taxon>
        <taxon>Alphaproteobacteria</taxon>
        <taxon>Maricaulales</taxon>
        <taxon>Robiginitomaculaceae</taxon>
        <taxon>Hellea</taxon>
    </lineage>
</organism>
<dbReference type="InterPro" id="IPR036187">
    <property type="entry name" value="DNA_mismatch_repair_MutS_sf"/>
</dbReference>
<keyword evidence="4" id="KW-0227">DNA damage</keyword>
<proteinExistence type="inferred from homology"/>
<feature type="domain" description="DNA mismatch repair protein MutS-like N-terminal" evidence="9">
    <location>
        <begin position="20"/>
        <end position="137"/>
    </location>
</feature>
<dbReference type="PANTHER" id="PTHR11361:SF34">
    <property type="entry name" value="DNA MISMATCH REPAIR PROTEIN MSH1, MITOCHONDRIAL"/>
    <property type="match status" value="1"/>
</dbReference>
<keyword evidence="3" id="KW-0547">Nucleotide-binding</keyword>
<evidence type="ECO:0000256" key="8">
    <source>
        <dbReference type="ARBA" id="ARBA00024647"/>
    </source>
</evidence>
<evidence type="ECO:0000256" key="3">
    <source>
        <dbReference type="ARBA" id="ARBA00022741"/>
    </source>
</evidence>
<dbReference type="GO" id="GO:0006298">
    <property type="term" value="P:mismatch repair"/>
    <property type="evidence" value="ECO:0007669"/>
    <property type="project" value="InterPro"/>
</dbReference>
<evidence type="ECO:0000256" key="1">
    <source>
        <dbReference type="ARBA" id="ARBA00006271"/>
    </source>
</evidence>
<keyword evidence="7" id="KW-0234">DNA repair</keyword>
<dbReference type="SUPFAM" id="SSF48334">
    <property type="entry name" value="DNA repair protein MutS, domain III"/>
    <property type="match status" value="1"/>
</dbReference>
<dbReference type="InterPro" id="IPR045076">
    <property type="entry name" value="MutS"/>
</dbReference>
<evidence type="ECO:0000256" key="7">
    <source>
        <dbReference type="ARBA" id="ARBA00023204"/>
    </source>
</evidence>
<dbReference type="GO" id="GO:0030983">
    <property type="term" value="F:mismatched DNA binding"/>
    <property type="evidence" value="ECO:0007669"/>
    <property type="project" value="InterPro"/>
</dbReference>
<feature type="non-terminal residue" evidence="11">
    <location>
        <position position="326"/>
    </location>
</feature>
<dbReference type="AlphaFoldDB" id="A0A7C5LT52"/>
<dbReference type="InterPro" id="IPR016151">
    <property type="entry name" value="DNA_mismatch_repair_MutS_N"/>
</dbReference>
<gene>
    <name evidence="11" type="ORF">ENJ42_06865</name>
</gene>
<protein>
    <recommendedName>
        <fullName evidence="2">DNA mismatch repair protein MutS</fullName>
    </recommendedName>
</protein>